<evidence type="ECO:0008006" key="3">
    <source>
        <dbReference type="Google" id="ProtNLM"/>
    </source>
</evidence>
<protein>
    <recommendedName>
        <fullName evidence="3">DUF559 domain-containing protein</fullName>
    </recommendedName>
</protein>
<organism evidence="1 2">
    <name type="scientific">Pseudomonas arsenicoxydans</name>
    <dbReference type="NCBI Taxonomy" id="702115"/>
    <lineage>
        <taxon>Bacteria</taxon>
        <taxon>Pseudomonadati</taxon>
        <taxon>Pseudomonadota</taxon>
        <taxon>Gammaproteobacteria</taxon>
        <taxon>Pseudomonadales</taxon>
        <taxon>Pseudomonadaceae</taxon>
        <taxon>Pseudomonas</taxon>
    </lineage>
</organism>
<evidence type="ECO:0000313" key="1">
    <source>
        <dbReference type="EMBL" id="SDO46321.1"/>
    </source>
</evidence>
<dbReference type="RefSeq" id="WP_231997099.1">
    <property type="nucleotide sequence ID" value="NZ_LT629705.1"/>
</dbReference>
<evidence type="ECO:0000313" key="2">
    <source>
        <dbReference type="Proteomes" id="UP000198827"/>
    </source>
</evidence>
<dbReference type="Proteomes" id="UP000198827">
    <property type="component" value="Chromosome I"/>
</dbReference>
<accession>A0A1H0JSD2</accession>
<gene>
    <name evidence="1" type="ORF">SAMN04489798_3014</name>
</gene>
<sequence>MRYVKGEGVTNQGRVRSDNIASREHQGLLFRSKAEVTLFIALTRAQLPVAPLPVFVRIGKFYNRLEPDFVVIYKGLTFIIEVDGDTYHRESPAEADKRLVPLTWEGVEVRRIVVRPNDPNALPIALQDMRQAFGHAREQFGADVGNANGRLDQGNLDLPPESFLLDLCLQGPEQLRETLQRQTLTGQEVWPFVATALSQQGTERPYWFLVSMVDDIGQLIGQLRRAVAVSRQDQFKERCNAAIRALEAKRQERTLAPATEIATFTVAQTAAAEAARENIPDSMDRNEGTIREASLEAAPPLAAVYAGEFTAGQAFPAVYASDNPDSKKYWTRQLLIAATDAGDRSMLITVLREPQFVNLKTDARKALRLVDILTYGPNIELG</sequence>
<name>A0A1H0JSD2_9PSED</name>
<proteinExistence type="predicted"/>
<dbReference type="EMBL" id="LT629705">
    <property type="protein sequence ID" value="SDO46321.1"/>
    <property type="molecule type" value="Genomic_DNA"/>
</dbReference>
<reference evidence="1 2" key="1">
    <citation type="submission" date="2016-10" db="EMBL/GenBank/DDBJ databases">
        <authorList>
            <person name="de Groot N.N."/>
        </authorList>
    </citation>
    <scope>NUCLEOTIDE SEQUENCE [LARGE SCALE GENOMIC DNA]</scope>
    <source>
        <strain evidence="1 2">CECT 7543</strain>
    </source>
</reference>
<dbReference type="AlphaFoldDB" id="A0A1H0JSD2"/>